<proteinExistence type="predicted"/>
<reference evidence="1" key="1">
    <citation type="submission" date="2022-02" db="EMBL/GenBank/DDBJ databases">
        <title>Plant Genome Project.</title>
        <authorList>
            <person name="Zhang R.-G."/>
        </authorList>
    </citation>
    <scope>NUCLEOTIDE SEQUENCE</scope>
    <source>
        <strain evidence="1">AT1</strain>
    </source>
</reference>
<dbReference type="EMBL" id="CM046388">
    <property type="protein sequence ID" value="KAI8574397.1"/>
    <property type="molecule type" value="Genomic_DNA"/>
</dbReference>
<evidence type="ECO:0000313" key="1">
    <source>
        <dbReference type="EMBL" id="KAI8574397.1"/>
    </source>
</evidence>
<dbReference type="Proteomes" id="UP001062846">
    <property type="component" value="Chromosome 1"/>
</dbReference>
<protein>
    <submittedName>
        <fullName evidence="1">Uncharacterized protein</fullName>
    </submittedName>
</protein>
<comment type="caution">
    <text evidence="1">The sequence shown here is derived from an EMBL/GenBank/DDBJ whole genome shotgun (WGS) entry which is preliminary data.</text>
</comment>
<organism evidence="1 2">
    <name type="scientific">Rhododendron molle</name>
    <name type="common">Chinese azalea</name>
    <name type="synonym">Azalea mollis</name>
    <dbReference type="NCBI Taxonomy" id="49168"/>
    <lineage>
        <taxon>Eukaryota</taxon>
        <taxon>Viridiplantae</taxon>
        <taxon>Streptophyta</taxon>
        <taxon>Embryophyta</taxon>
        <taxon>Tracheophyta</taxon>
        <taxon>Spermatophyta</taxon>
        <taxon>Magnoliopsida</taxon>
        <taxon>eudicotyledons</taxon>
        <taxon>Gunneridae</taxon>
        <taxon>Pentapetalae</taxon>
        <taxon>asterids</taxon>
        <taxon>Ericales</taxon>
        <taxon>Ericaceae</taxon>
        <taxon>Ericoideae</taxon>
        <taxon>Rhodoreae</taxon>
        <taxon>Rhododendron</taxon>
    </lineage>
</organism>
<accession>A0ACC0QAZ1</accession>
<keyword evidence="2" id="KW-1185">Reference proteome</keyword>
<sequence>MDKLKLASSSLGERLKTGSAQMTRLVSTKVRSILQPPTPESRMVDDATSDHLEEPDWGMNLRICAMINAEEFSGAEVVRAVKRKLSGKSDKGRRLGLDLLEACTSNCEKVFSEVASEKVLDEMVRVIEDPRCDGETRVKALELVRAWGESEDLKYLPVFHQTYMNLKTREIPQSARDGNGAPMQYSLESYIDEQPMSPPERYPVPDSSLHGADNATFPYGYGIQSIEEKKEILEITRNSLEILSSILNSGSEPKPMKDDLTVSMFEKCKQSLPVVQRIAETTTDDEVMLFEALHLNEELQQIISKYEEMEAALSSASVPPENPHSAESGLPIIETPHSAESDVPILETPHSAESDLPVLETRRESEMADSPSEEKQSSSGPQKLDFQKKEHDT</sequence>
<name>A0ACC0QAZ1_RHOML</name>
<gene>
    <name evidence="1" type="ORF">RHMOL_Rhmol01G0350200</name>
</gene>
<evidence type="ECO:0000313" key="2">
    <source>
        <dbReference type="Proteomes" id="UP001062846"/>
    </source>
</evidence>